<dbReference type="SMART" id="SM00287">
    <property type="entry name" value="SH3b"/>
    <property type="match status" value="1"/>
</dbReference>
<feature type="domain" description="SH3b" evidence="2">
    <location>
        <begin position="294"/>
        <end position="362"/>
    </location>
</feature>
<keyword evidence="1" id="KW-0472">Membrane</keyword>
<proteinExistence type="predicted"/>
<dbReference type="InterPro" id="IPR003646">
    <property type="entry name" value="SH3-like_bac-type"/>
</dbReference>
<gene>
    <name evidence="3" type="ORF">HELGO_WM40962</name>
</gene>
<protein>
    <recommendedName>
        <fullName evidence="2">SH3b domain-containing protein</fullName>
    </recommendedName>
</protein>
<accession>A0A6S6T0D2</accession>
<sequence>MSQFENISHTLKNYESILSNSPLQSSLDRMRELSSIGTTASEMLNPIDLGINSFSENFEALANGINPLEIDKISSYEAMLGNSHPFQSHLDKIQEFSSIGMTASEMINPMDWGINSFSESFEALTKGVNPLEIDKISSYEAILGNSHPFQSHLDKIQEFSSFEAITSDILNPIDLEISTVLGDLQKSNNLYEELFETFSKEPLSVLNPNYKPSQDEVITALEVIRKEDETSIFERFSKLSPHAKFMAIAILGLFVDFLVNIFSAYAFEYIKKELNLFPSQELKQIKKLNLPIDTTYYRFTTAEILNVRSKPSTTKSDIIGQLKMGSIVEIIDKKRNWIKVLYKQGDVSIKGWVFTRYTRKFKN</sequence>
<keyword evidence="1" id="KW-1133">Transmembrane helix</keyword>
<dbReference type="Gene3D" id="2.30.30.40">
    <property type="entry name" value="SH3 Domains"/>
    <property type="match status" value="1"/>
</dbReference>
<name>A0A6S6T0D2_9BACT</name>
<dbReference type="EMBL" id="CACVAR010000210">
    <property type="protein sequence ID" value="CAA6812032.1"/>
    <property type="molecule type" value="Genomic_DNA"/>
</dbReference>
<keyword evidence="1" id="KW-0812">Transmembrane</keyword>
<evidence type="ECO:0000313" key="3">
    <source>
        <dbReference type="EMBL" id="CAA6812032.1"/>
    </source>
</evidence>
<evidence type="ECO:0000259" key="2">
    <source>
        <dbReference type="PROSITE" id="PS51781"/>
    </source>
</evidence>
<dbReference type="AlphaFoldDB" id="A0A6S6T0D2"/>
<dbReference type="Pfam" id="PF08239">
    <property type="entry name" value="SH3_3"/>
    <property type="match status" value="1"/>
</dbReference>
<evidence type="ECO:0000256" key="1">
    <source>
        <dbReference type="SAM" id="Phobius"/>
    </source>
</evidence>
<feature type="transmembrane region" description="Helical" evidence="1">
    <location>
        <begin position="245"/>
        <end position="267"/>
    </location>
</feature>
<organism evidence="3">
    <name type="scientific">uncultured Sulfurovum sp</name>
    <dbReference type="NCBI Taxonomy" id="269237"/>
    <lineage>
        <taxon>Bacteria</taxon>
        <taxon>Pseudomonadati</taxon>
        <taxon>Campylobacterota</taxon>
        <taxon>Epsilonproteobacteria</taxon>
        <taxon>Campylobacterales</taxon>
        <taxon>Sulfurovaceae</taxon>
        <taxon>Sulfurovum</taxon>
        <taxon>environmental samples</taxon>
    </lineage>
</organism>
<reference evidence="3" key="1">
    <citation type="submission" date="2020-01" db="EMBL/GenBank/DDBJ databases">
        <authorList>
            <person name="Meier V. D."/>
            <person name="Meier V D."/>
        </authorList>
    </citation>
    <scope>NUCLEOTIDE SEQUENCE</scope>
    <source>
        <strain evidence="3">HLG_WM_MAG_03</strain>
    </source>
</reference>
<dbReference type="PROSITE" id="PS51781">
    <property type="entry name" value="SH3B"/>
    <property type="match status" value="1"/>
</dbReference>